<organism evidence="4 5">
    <name type="scientific">Candidatus Peribacter riflensis</name>
    <dbReference type="NCBI Taxonomy" id="1735162"/>
    <lineage>
        <taxon>Bacteria</taxon>
        <taxon>Candidatus Peregrinibacteriota</taxon>
        <taxon>Candidatus Peribacteria</taxon>
        <taxon>Candidatus Peribacterales</taxon>
        <taxon>Candidatus Peribacteraceae</taxon>
        <taxon>Candidatus Peribacter</taxon>
    </lineage>
</organism>
<dbReference type="CDD" id="cd00985">
    <property type="entry name" value="Maf_Ham1"/>
    <property type="match status" value="1"/>
</dbReference>
<dbReference type="AlphaFoldDB" id="A0A0S1SK45"/>
<dbReference type="SUPFAM" id="SSF52972">
    <property type="entry name" value="ITPase-like"/>
    <property type="match status" value="1"/>
</dbReference>
<dbReference type="GO" id="GO:0047429">
    <property type="term" value="F:nucleoside triphosphate diphosphatase activity"/>
    <property type="evidence" value="ECO:0007669"/>
    <property type="project" value="InterPro"/>
</dbReference>
<proteinExistence type="inferred from homology"/>
<dbReference type="InterPro" id="IPR002637">
    <property type="entry name" value="RdgB/HAM1"/>
</dbReference>
<evidence type="ECO:0000256" key="3">
    <source>
        <dbReference type="SAM" id="MobiDB-lite"/>
    </source>
</evidence>
<accession>A0A0S1SRG3</accession>
<evidence type="ECO:0000313" key="4">
    <source>
        <dbReference type="EMBL" id="ALM13032.1"/>
    </source>
</evidence>
<dbReference type="EMBL" id="CP013065">
    <property type="protein sequence ID" value="ALM13032.1"/>
    <property type="molecule type" value="Genomic_DNA"/>
</dbReference>
<gene>
    <name evidence="4" type="ORF">PeribacterD1_0334</name>
</gene>
<dbReference type="PATRIC" id="fig|1735161.3.peg.334"/>
<feature type="region of interest" description="Disordered" evidence="3">
    <location>
        <begin position="1"/>
        <end position="27"/>
    </location>
</feature>
<dbReference type="Pfam" id="PF01725">
    <property type="entry name" value="Ham1p_like"/>
    <property type="match status" value="1"/>
</dbReference>
<accession>A0A0S1SW10</accession>
<dbReference type="GO" id="GO:0009143">
    <property type="term" value="P:nucleoside triphosphate catabolic process"/>
    <property type="evidence" value="ECO:0007669"/>
    <property type="project" value="InterPro"/>
</dbReference>
<dbReference type="InterPro" id="IPR029001">
    <property type="entry name" value="ITPase-like_fam"/>
</dbReference>
<name>A0A0S1SK45_9BACT</name>
<keyword evidence="2" id="KW-0378">Hydrolase</keyword>
<dbReference type="PANTHER" id="PTHR11067">
    <property type="entry name" value="INOSINE TRIPHOSPHATE PYROPHOSPHATASE/HAM1 PROTEIN"/>
    <property type="match status" value="1"/>
</dbReference>
<dbReference type="Gene3D" id="3.90.950.10">
    <property type="match status" value="1"/>
</dbReference>
<protein>
    <submittedName>
        <fullName evidence="4">DITP/XTP pyrophosphatase</fullName>
    </submittedName>
</protein>
<evidence type="ECO:0000256" key="1">
    <source>
        <dbReference type="ARBA" id="ARBA00008023"/>
    </source>
</evidence>
<dbReference type="PANTHER" id="PTHR11067:SF9">
    <property type="entry name" value="INOSINE TRIPHOSPHATE PYROPHOSPHATASE"/>
    <property type="match status" value="1"/>
</dbReference>
<dbReference type="GO" id="GO:0005829">
    <property type="term" value="C:cytosol"/>
    <property type="evidence" value="ECO:0007669"/>
    <property type="project" value="TreeGrafter"/>
</dbReference>
<evidence type="ECO:0000256" key="2">
    <source>
        <dbReference type="ARBA" id="ARBA00022801"/>
    </source>
</evidence>
<accession>A0A0S1SML8</accession>
<dbReference type="Proteomes" id="UP000069135">
    <property type="component" value="Chromosome"/>
</dbReference>
<accession>A0A0S1SK45</accession>
<dbReference type="STRING" id="1735162.PeribacterB2_0334"/>
<accession>A0A0S1SLS3</accession>
<evidence type="ECO:0000313" key="5">
    <source>
        <dbReference type="Proteomes" id="UP000069135"/>
    </source>
</evidence>
<reference evidence="4 5" key="2">
    <citation type="journal article" date="2016" name="PeerJ">
        <title>Analysis of five complete genome sequences for members of the class Peribacteria in the recently recognized Peregrinibacteria bacterial phylum.</title>
        <authorList>
            <person name="Anantharaman K."/>
            <person name="Brown C.T."/>
            <person name="Burstein D."/>
            <person name="Castelle C.J."/>
            <person name="Probst A.J."/>
            <person name="Thomas B.C."/>
            <person name="Williams K.H."/>
            <person name="Banfield J.F."/>
        </authorList>
    </citation>
    <scope>NUCLEOTIDE SEQUENCE [LARGE SCALE GENOMIC DNA]</scope>
    <source>
        <strain evidence="4">RIFOXYD1_FULL_PER-ii_59_16</strain>
    </source>
</reference>
<sequence length="233" mass="25643">MNGPDSALSVRLTPPLSNENSGMQKPPPKPVFLYSRGMRLLLGTNNPGKIIEISSVLEGLPLEVLTPGHIDLTEVPPETGETFEANALQKARFYFERTQVPTVADDSGIIVEALKDELGIHTRRWGAGPEATDEQWIAHFLERMKEEENKRAAFVCVLAYVDPLGATYTFEGRCEGIITPTLEADYLPGLPISACFRPEGFSRVFSALSIEQKNSTSHRGRAALALRRHLSAL</sequence>
<dbReference type="KEGG" id="prf:PeribacterA2_0334"/>
<reference evidence="5" key="1">
    <citation type="submission" date="2015-10" db="EMBL/GenBank/DDBJ databases">
        <title>Analysis of five complete genome sequences for members of the class Peribacteria in the recently recognized Peregrinibacteria bacterial phylum.</title>
        <authorList>
            <person name="Anantharaman K."/>
            <person name="Brown C.T."/>
            <person name="Burstein D."/>
            <person name="Castelle C.J."/>
            <person name="Probst A.J."/>
            <person name="Thomas B.C."/>
            <person name="Williams K.H."/>
            <person name="Banfield J.F."/>
        </authorList>
    </citation>
    <scope>NUCLEOTIDE SEQUENCE [LARGE SCALE GENOMIC DNA]</scope>
</reference>
<comment type="similarity">
    <text evidence="1">Belongs to the HAM1 NTPase family.</text>
</comment>